<name>A0A6I4I2F3_9SPHI</name>
<gene>
    <name evidence="1" type="ORF">GO620_013600</name>
</gene>
<keyword evidence="2" id="KW-1185">Reference proteome</keyword>
<dbReference type="KEGG" id="mgik:GO620_013600"/>
<dbReference type="EMBL" id="CP066775">
    <property type="protein sequence ID" value="QQL49203.1"/>
    <property type="molecule type" value="Genomic_DNA"/>
</dbReference>
<evidence type="ECO:0000313" key="1">
    <source>
        <dbReference type="EMBL" id="QQL49203.1"/>
    </source>
</evidence>
<dbReference type="RefSeq" id="WP_157526841.1">
    <property type="nucleotide sequence ID" value="NZ_CP066775.1"/>
</dbReference>
<protein>
    <submittedName>
        <fullName evidence="1">Uncharacterized protein</fullName>
    </submittedName>
</protein>
<dbReference type="Proteomes" id="UP000429232">
    <property type="component" value="Chromosome"/>
</dbReference>
<proteinExistence type="predicted"/>
<dbReference type="AlphaFoldDB" id="A0A6I4I2F3"/>
<accession>A0A6I4I2F3</accession>
<organism evidence="1 2">
    <name type="scientific">Mucilaginibacter ginkgonis</name>
    <dbReference type="NCBI Taxonomy" id="2682091"/>
    <lineage>
        <taxon>Bacteria</taxon>
        <taxon>Pseudomonadati</taxon>
        <taxon>Bacteroidota</taxon>
        <taxon>Sphingobacteriia</taxon>
        <taxon>Sphingobacteriales</taxon>
        <taxon>Sphingobacteriaceae</taxon>
        <taxon>Mucilaginibacter</taxon>
    </lineage>
</organism>
<reference evidence="1 2" key="1">
    <citation type="submission" date="2020-12" db="EMBL/GenBank/DDBJ databases">
        <title>HMF7856_wgs.fasta genome submission.</title>
        <authorList>
            <person name="Kang H."/>
            <person name="Kim H."/>
            <person name="Joh K."/>
        </authorList>
    </citation>
    <scope>NUCLEOTIDE SEQUENCE [LARGE SCALE GENOMIC DNA]</scope>
    <source>
        <strain evidence="1 2">HMF7856</strain>
    </source>
</reference>
<sequence length="182" mass="20147">MAQDNLHWLKDFLQDDLYLLPGDNVAIAPSETAAVSANQQPEITEPIAIPAEQTKQIIFNCLGPADSGFLILTHYPGEEYIAAAHLQPLEGILGRKNITTGGFTILNLAKQDVVSFNAIIQYFVPQRLLIMGADAIPDGLQMPALNTALQMADVKVLYTNNFEEMLPSDEKKRAFWAEMKNF</sequence>
<evidence type="ECO:0000313" key="2">
    <source>
        <dbReference type="Proteomes" id="UP000429232"/>
    </source>
</evidence>